<dbReference type="SUPFAM" id="SSF52540">
    <property type="entry name" value="P-loop containing nucleoside triphosphate hydrolases"/>
    <property type="match status" value="2"/>
</dbReference>
<dbReference type="Pfam" id="PF00005">
    <property type="entry name" value="ABC_tran"/>
    <property type="match status" value="2"/>
</dbReference>
<evidence type="ECO:0000256" key="2">
    <source>
        <dbReference type="ARBA" id="ARBA00022448"/>
    </source>
</evidence>
<sequence>MAIRAREISGLIYHFMLYTAGSIIWYGTPLLLAVVTFSAYTLIAGHELKASVAFSCLSLINIVRKPIERLATSITEIMSAKVSLDRMQTFLEEEPTGKYRVLSVPRGPESPYIGFENASFTWGPRTDVGKFALWDLSIDFPVGKLTVVIGPTGSGKSSLLMALLGEMTLIEGNVFLPGLSTTSGIPSPLAGYTDTVAYCAQRPWLLNDSIRNNIVFGSAFDEARYFRVITACCLLPIFDSLEHGDLTIVGDKGITLSGGQKQRISLARAVYSSARHLLLDGCLGAIDAHSARTIFESCLSGPLMFGRTCILVSHNYTLTIPSASLVVALREGRVNFVGSPAEALEQGVLGSDRNLVKSSSLSTRSATPIEEAVAVEDEEEEEGQAAAARHNRFAVRRDSETLVRAESRKVGNVGLRTYLTYFSYVGSGKYLMLLLSVFVMQQVGDFGQNLWIRRWSQSAEIEREKERHDTGHYIRIYVLISSVYLLVSGARDGLAFHRSLNVSRRLFADMLGSVMYAIPSFFHTTPIGVIINRFSKDIETIDSILMPTLISITHSVISLLIILCVITVILPRFLFLLGFICAVFFVINRHFESTSVELRRMRLVTRSPLYQHFSETLSGLATIRAYGHESRFMLELMEKLDVHTRPYNAIWGCDRWMKFRCEVVGGLITAIAAGFIIWKGELIDAGLAGLCLTYAANFTGEISDLMAVNAMNETNMNSVERVEEFLEIEQEAPAVVESSRPPAGWPSAGAVVVSNLSLRYAAHLPRVVDGISFEVKGGWKVGIVGRTGAGKSTIASAFFRFLEAEEGRIVIDGFDVRGIGLRDLRQALSIIPQDPILFSGTIRSNLDPNDQYSDEEIERVLERVKLMKRSDEGELEGRIAGLNTVVSESGSNLSQGQRQLVCLARSLLKKTKVMFLDEATAAIDYATDEILQRTIRREFRQTTIFTIAHRLRSVIDYDRILVLETGRVVEYGSPVELIESRGGVFRRMCESSGAMELLEEMARGGLR</sequence>
<feature type="transmembrane region" description="Helical" evidence="9">
    <location>
        <begin position="574"/>
        <end position="591"/>
    </location>
</feature>
<feature type="transmembrane region" description="Helical" evidence="9">
    <location>
        <begin position="473"/>
        <end position="490"/>
    </location>
</feature>
<evidence type="ECO:0000256" key="4">
    <source>
        <dbReference type="ARBA" id="ARBA00022737"/>
    </source>
</evidence>
<keyword evidence="2" id="KW-0813">Transport</keyword>
<dbReference type="PROSITE" id="PS00211">
    <property type="entry name" value="ABC_TRANSPORTER_1"/>
    <property type="match status" value="2"/>
</dbReference>
<dbReference type="InterPro" id="IPR050173">
    <property type="entry name" value="ABC_transporter_C-like"/>
</dbReference>
<keyword evidence="5" id="KW-0547">Nucleotide-binding</keyword>
<keyword evidence="6" id="KW-0067">ATP-binding</keyword>
<evidence type="ECO:0000259" key="10">
    <source>
        <dbReference type="PROSITE" id="PS50893"/>
    </source>
</evidence>
<dbReference type="InterPro" id="IPR036640">
    <property type="entry name" value="ABC1_TM_sf"/>
</dbReference>
<dbReference type="Pfam" id="PF00664">
    <property type="entry name" value="ABC_membrane"/>
    <property type="match status" value="1"/>
</dbReference>
<dbReference type="CDD" id="cd03250">
    <property type="entry name" value="ABCC_MRP_domain1"/>
    <property type="match status" value="1"/>
</dbReference>
<dbReference type="Proteomes" id="UP001498771">
    <property type="component" value="Unassembled WGS sequence"/>
</dbReference>
<dbReference type="GO" id="GO:0016787">
    <property type="term" value="F:hydrolase activity"/>
    <property type="evidence" value="ECO:0007669"/>
    <property type="project" value="UniProtKB-KW"/>
</dbReference>
<keyword evidence="7 9" id="KW-1133">Transmembrane helix</keyword>
<evidence type="ECO:0000256" key="7">
    <source>
        <dbReference type="ARBA" id="ARBA00022989"/>
    </source>
</evidence>
<feature type="transmembrane region" description="Helical" evidence="9">
    <location>
        <begin position="510"/>
        <end position="532"/>
    </location>
</feature>
<evidence type="ECO:0000256" key="3">
    <source>
        <dbReference type="ARBA" id="ARBA00022692"/>
    </source>
</evidence>
<keyword evidence="4" id="KW-0677">Repeat</keyword>
<dbReference type="RefSeq" id="XP_064768329.1">
    <property type="nucleotide sequence ID" value="XM_064912504.1"/>
</dbReference>
<dbReference type="InterPro" id="IPR003593">
    <property type="entry name" value="AAA+_ATPase"/>
</dbReference>
<dbReference type="PROSITE" id="PS50893">
    <property type="entry name" value="ABC_TRANSPORTER_2"/>
    <property type="match status" value="2"/>
</dbReference>
<feature type="transmembrane region" description="Helical" evidence="9">
    <location>
        <begin position="659"/>
        <end position="678"/>
    </location>
</feature>
<feature type="transmembrane region" description="Helical" evidence="9">
    <location>
        <begin position="12"/>
        <end position="40"/>
    </location>
</feature>
<dbReference type="PANTHER" id="PTHR24223">
    <property type="entry name" value="ATP-BINDING CASSETTE SUB-FAMILY C"/>
    <property type="match status" value="1"/>
</dbReference>
<evidence type="ECO:0000259" key="11">
    <source>
        <dbReference type="PROSITE" id="PS50929"/>
    </source>
</evidence>
<evidence type="ECO:0000256" key="5">
    <source>
        <dbReference type="ARBA" id="ARBA00022741"/>
    </source>
</evidence>
<dbReference type="PROSITE" id="PS50929">
    <property type="entry name" value="ABC_TM1F"/>
    <property type="match status" value="1"/>
</dbReference>
<dbReference type="InterPro" id="IPR017871">
    <property type="entry name" value="ABC_transporter-like_CS"/>
</dbReference>
<dbReference type="GeneID" id="90038016"/>
<dbReference type="Gene3D" id="3.40.50.300">
    <property type="entry name" value="P-loop containing nucleotide triphosphate hydrolases"/>
    <property type="match status" value="2"/>
</dbReference>
<keyword evidence="12" id="KW-0378">Hydrolase</keyword>
<evidence type="ECO:0000313" key="12">
    <source>
        <dbReference type="EMBL" id="KAK7205296.1"/>
    </source>
</evidence>
<dbReference type="Gene3D" id="1.20.1560.10">
    <property type="entry name" value="ABC transporter type 1, transmembrane domain"/>
    <property type="match status" value="2"/>
</dbReference>
<dbReference type="InterPro" id="IPR011527">
    <property type="entry name" value="ABC1_TM_dom"/>
</dbReference>
<evidence type="ECO:0000256" key="8">
    <source>
        <dbReference type="ARBA" id="ARBA00023136"/>
    </source>
</evidence>
<dbReference type="EMBL" id="JBBJBU010000005">
    <property type="protein sequence ID" value="KAK7205296.1"/>
    <property type="molecule type" value="Genomic_DNA"/>
</dbReference>
<keyword evidence="8 9" id="KW-0472">Membrane</keyword>
<feature type="non-terminal residue" evidence="12">
    <location>
        <position position="1007"/>
    </location>
</feature>
<dbReference type="PANTHER" id="PTHR24223:SF353">
    <property type="entry name" value="ABC TRANSPORTER ATP-BINDING PROTEIN_PERMEASE VMR1-RELATED"/>
    <property type="match status" value="1"/>
</dbReference>
<feature type="transmembrane region" description="Helical" evidence="9">
    <location>
        <begin position="544"/>
        <end position="568"/>
    </location>
</feature>
<evidence type="ECO:0000256" key="6">
    <source>
        <dbReference type="ARBA" id="ARBA00022840"/>
    </source>
</evidence>
<accession>A0ABR1F635</accession>
<dbReference type="CDD" id="cd03244">
    <property type="entry name" value="ABCC_MRP_domain2"/>
    <property type="match status" value="1"/>
</dbReference>
<feature type="domain" description="ABC transmembrane type-1" evidence="11">
    <location>
        <begin position="433"/>
        <end position="711"/>
    </location>
</feature>
<dbReference type="InterPro" id="IPR027417">
    <property type="entry name" value="P-loop_NTPase"/>
</dbReference>
<gene>
    <name evidence="12" type="ORF">BZA70DRAFT_277801</name>
</gene>
<dbReference type="CDD" id="cd18604">
    <property type="entry name" value="ABC_6TM_VMR1_D2_like"/>
    <property type="match status" value="1"/>
</dbReference>
<protein>
    <submittedName>
        <fullName evidence="12">P-loop containing nucleoside triphosphate hydrolase protein</fullName>
    </submittedName>
</protein>
<comment type="caution">
    <text evidence="12">The sequence shown here is derived from an EMBL/GenBank/DDBJ whole genome shotgun (WGS) entry which is preliminary data.</text>
</comment>
<evidence type="ECO:0000313" key="13">
    <source>
        <dbReference type="Proteomes" id="UP001498771"/>
    </source>
</evidence>
<dbReference type="InterPro" id="IPR003439">
    <property type="entry name" value="ABC_transporter-like_ATP-bd"/>
</dbReference>
<organism evidence="12 13">
    <name type="scientific">Myxozyma melibiosi</name>
    <dbReference type="NCBI Taxonomy" id="54550"/>
    <lineage>
        <taxon>Eukaryota</taxon>
        <taxon>Fungi</taxon>
        <taxon>Dikarya</taxon>
        <taxon>Ascomycota</taxon>
        <taxon>Saccharomycotina</taxon>
        <taxon>Lipomycetes</taxon>
        <taxon>Lipomycetales</taxon>
        <taxon>Lipomycetaceae</taxon>
        <taxon>Myxozyma</taxon>
    </lineage>
</organism>
<dbReference type="SMART" id="SM00382">
    <property type="entry name" value="AAA"/>
    <property type="match status" value="2"/>
</dbReference>
<evidence type="ECO:0000256" key="1">
    <source>
        <dbReference type="ARBA" id="ARBA00004370"/>
    </source>
</evidence>
<dbReference type="SUPFAM" id="SSF90123">
    <property type="entry name" value="ABC transporter transmembrane region"/>
    <property type="match status" value="2"/>
</dbReference>
<name>A0ABR1F635_9ASCO</name>
<feature type="domain" description="ABC transporter" evidence="10">
    <location>
        <begin position="751"/>
        <end position="990"/>
    </location>
</feature>
<feature type="domain" description="ABC transporter" evidence="10">
    <location>
        <begin position="113"/>
        <end position="356"/>
    </location>
</feature>
<keyword evidence="3 9" id="KW-0812">Transmembrane</keyword>
<keyword evidence="13" id="KW-1185">Reference proteome</keyword>
<proteinExistence type="predicted"/>
<reference evidence="12 13" key="1">
    <citation type="submission" date="2024-03" db="EMBL/GenBank/DDBJ databases">
        <title>Genome-scale model development and genomic sequencing of the oleaginous clade Lipomyces.</title>
        <authorList>
            <consortium name="Lawrence Berkeley National Laboratory"/>
            <person name="Czajka J.J."/>
            <person name="Han Y."/>
            <person name="Kim J."/>
            <person name="Mondo S.J."/>
            <person name="Hofstad B.A."/>
            <person name="Robles A."/>
            <person name="Haridas S."/>
            <person name="Riley R."/>
            <person name="LaButti K."/>
            <person name="Pangilinan J."/>
            <person name="Andreopoulos W."/>
            <person name="Lipzen A."/>
            <person name="Yan J."/>
            <person name="Wang M."/>
            <person name="Ng V."/>
            <person name="Grigoriev I.V."/>
            <person name="Spatafora J.W."/>
            <person name="Magnuson J.K."/>
            <person name="Baker S.E."/>
            <person name="Pomraning K.R."/>
        </authorList>
    </citation>
    <scope>NUCLEOTIDE SEQUENCE [LARGE SCALE GENOMIC DNA]</scope>
    <source>
        <strain evidence="12 13">Phaff 52-87</strain>
    </source>
</reference>
<comment type="subcellular location">
    <subcellularLocation>
        <location evidence="1">Membrane</location>
    </subcellularLocation>
</comment>
<evidence type="ECO:0000256" key="9">
    <source>
        <dbReference type="SAM" id="Phobius"/>
    </source>
</evidence>